<dbReference type="AlphaFoldDB" id="R0LMI2"/>
<accession>R0LMI2</accession>
<name>R0LMI2_ANAPL</name>
<dbReference type="EMBL" id="KB743061">
    <property type="protein sequence ID" value="EOB01648.1"/>
    <property type="molecule type" value="Genomic_DNA"/>
</dbReference>
<reference evidence="3" key="1">
    <citation type="journal article" date="2013" name="Nat. Genet.">
        <title>The duck genome and transcriptome provide insight into an avian influenza virus reservoir species.</title>
        <authorList>
            <person name="Huang Y."/>
            <person name="Li Y."/>
            <person name="Burt D.W."/>
            <person name="Chen H."/>
            <person name="Zhang Y."/>
            <person name="Qian W."/>
            <person name="Kim H."/>
            <person name="Gan S."/>
            <person name="Zhao Y."/>
            <person name="Li J."/>
            <person name="Yi K."/>
            <person name="Feng H."/>
            <person name="Zhu P."/>
            <person name="Li B."/>
            <person name="Liu Q."/>
            <person name="Fairley S."/>
            <person name="Magor K.E."/>
            <person name="Du Z."/>
            <person name="Hu X."/>
            <person name="Goodman L."/>
            <person name="Tafer H."/>
            <person name="Vignal A."/>
            <person name="Lee T."/>
            <person name="Kim K.W."/>
            <person name="Sheng Z."/>
            <person name="An Y."/>
            <person name="Searle S."/>
            <person name="Herrero J."/>
            <person name="Groenen M.A."/>
            <person name="Crooijmans R.P."/>
            <person name="Faraut T."/>
            <person name="Cai Q."/>
            <person name="Webster R.G."/>
            <person name="Aldridge J.R."/>
            <person name="Warren W.C."/>
            <person name="Bartschat S."/>
            <person name="Kehr S."/>
            <person name="Marz M."/>
            <person name="Stadler P.F."/>
            <person name="Smith J."/>
            <person name="Kraus R.H."/>
            <person name="Zhao Y."/>
            <person name="Ren L."/>
            <person name="Fei J."/>
            <person name="Morisson M."/>
            <person name="Kaiser P."/>
            <person name="Griffin D.K."/>
            <person name="Rao M."/>
            <person name="Pitel F."/>
            <person name="Wang J."/>
            <person name="Li N."/>
        </authorList>
    </citation>
    <scope>NUCLEOTIDE SEQUENCE [LARGE SCALE GENOMIC DNA]</scope>
</reference>
<evidence type="ECO:0000313" key="2">
    <source>
        <dbReference type="EMBL" id="EOB01648.1"/>
    </source>
</evidence>
<feature type="compositionally biased region" description="Basic and acidic residues" evidence="1">
    <location>
        <begin position="21"/>
        <end position="32"/>
    </location>
</feature>
<sequence>MMLKVGSCASTKPKQQVPHLNFDKGVEPEKTLPKGTTMDEDVHKTPMFTPEYDNELHITSVPQREEMSEEKQLVVHQLNQQPGKKKKNVNLAFAKADGVLGGKAVFAACVSWIGINGAPPAYISPRTWLCVFTAGKLGLEASRGCYPTPSCGQSCSSPNISAVMHLSTTRSWCHCPGLAVPSPSPAWEPEQLSQQKDGATLTHTSLSPMASLFVALHSVGNKLLFLERTTGKHQARYRGHSSLKETRFNSDFKVLTKGFGGLEMLLGVVDFPADQTKPLRPQHVEELRGQQPVCALQALSKLPVIKQNADPNPQSHQCTGLD</sequence>
<keyword evidence="3" id="KW-1185">Reference proteome</keyword>
<proteinExistence type="predicted"/>
<dbReference type="Proteomes" id="UP000296049">
    <property type="component" value="Unassembled WGS sequence"/>
</dbReference>
<evidence type="ECO:0000313" key="3">
    <source>
        <dbReference type="Proteomes" id="UP000296049"/>
    </source>
</evidence>
<feature type="region of interest" description="Disordered" evidence="1">
    <location>
        <begin position="1"/>
        <end position="48"/>
    </location>
</feature>
<evidence type="ECO:0000256" key="1">
    <source>
        <dbReference type="SAM" id="MobiDB-lite"/>
    </source>
</evidence>
<gene>
    <name evidence="2" type="ORF">Anapl_05463</name>
</gene>
<organism evidence="2 3">
    <name type="scientific">Anas platyrhynchos</name>
    <name type="common">Mallard</name>
    <name type="synonym">Anas boschas</name>
    <dbReference type="NCBI Taxonomy" id="8839"/>
    <lineage>
        <taxon>Eukaryota</taxon>
        <taxon>Metazoa</taxon>
        <taxon>Chordata</taxon>
        <taxon>Craniata</taxon>
        <taxon>Vertebrata</taxon>
        <taxon>Euteleostomi</taxon>
        <taxon>Archelosauria</taxon>
        <taxon>Archosauria</taxon>
        <taxon>Dinosauria</taxon>
        <taxon>Saurischia</taxon>
        <taxon>Theropoda</taxon>
        <taxon>Coelurosauria</taxon>
        <taxon>Aves</taxon>
        <taxon>Neognathae</taxon>
        <taxon>Galloanserae</taxon>
        <taxon>Anseriformes</taxon>
        <taxon>Anatidae</taxon>
        <taxon>Anatinae</taxon>
        <taxon>Anas</taxon>
    </lineage>
</organism>
<protein>
    <submittedName>
        <fullName evidence="2">Uncharacterized protein</fullName>
    </submittedName>
</protein>